<dbReference type="EMBL" id="BARU01017456">
    <property type="protein sequence ID" value="GAH60294.1"/>
    <property type="molecule type" value="Genomic_DNA"/>
</dbReference>
<sequence>QEKQHDINQLIEYDVDITTIGDDWKDKYLEGIEWMKNNGKKVVYLPYTQGISTTQIKKQIQKIKDKEL</sequence>
<evidence type="ECO:0000256" key="1">
    <source>
        <dbReference type="ARBA" id="ARBA00022679"/>
    </source>
</evidence>
<proteinExistence type="predicted"/>
<organism evidence="3">
    <name type="scientific">marine sediment metagenome</name>
    <dbReference type="NCBI Taxonomy" id="412755"/>
    <lineage>
        <taxon>unclassified sequences</taxon>
        <taxon>metagenomes</taxon>
        <taxon>ecological metagenomes</taxon>
    </lineage>
</organism>
<dbReference type="PANTHER" id="PTHR43793">
    <property type="entry name" value="FAD SYNTHASE"/>
    <property type="match status" value="1"/>
</dbReference>
<dbReference type="Gene3D" id="3.40.50.620">
    <property type="entry name" value="HUPs"/>
    <property type="match status" value="1"/>
</dbReference>
<evidence type="ECO:0008006" key="4">
    <source>
        <dbReference type="Google" id="ProtNLM"/>
    </source>
</evidence>
<keyword evidence="2" id="KW-0548">Nucleotidyltransferase</keyword>
<dbReference type="InterPro" id="IPR014729">
    <property type="entry name" value="Rossmann-like_a/b/a_fold"/>
</dbReference>
<comment type="caution">
    <text evidence="3">The sequence shown here is derived from an EMBL/GenBank/DDBJ whole genome shotgun (WGS) entry which is preliminary data.</text>
</comment>
<keyword evidence="1" id="KW-0808">Transferase</keyword>
<protein>
    <recommendedName>
        <fullName evidence="4">Cytidyltransferase-like domain-containing protein</fullName>
    </recommendedName>
</protein>
<accession>X1I2I2</accession>
<name>X1I2I2_9ZZZZ</name>
<dbReference type="AlphaFoldDB" id="X1I2I2"/>
<dbReference type="InterPro" id="IPR050385">
    <property type="entry name" value="Archaeal_FAD_synthase"/>
</dbReference>
<reference evidence="3" key="1">
    <citation type="journal article" date="2014" name="Front. Microbiol.">
        <title>High frequency of phylogenetically diverse reductive dehalogenase-homologous genes in deep subseafloor sedimentary metagenomes.</title>
        <authorList>
            <person name="Kawai M."/>
            <person name="Futagami T."/>
            <person name="Toyoda A."/>
            <person name="Takaki Y."/>
            <person name="Nishi S."/>
            <person name="Hori S."/>
            <person name="Arai W."/>
            <person name="Tsubouchi T."/>
            <person name="Morono Y."/>
            <person name="Uchiyama I."/>
            <person name="Ito T."/>
            <person name="Fujiyama A."/>
            <person name="Inagaki F."/>
            <person name="Takami H."/>
        </authorList>
    </citation>
    <scope>NUCLEOTIDE SEQUENCE</scope>
    <source>
        <strain evidence="3">Expedition CK06-06</strain>
    </source>
</reference>
<evidence type="ECO:0000256" key="2">
    <source>
        <dbReference type="ARBA" id="ARBA00022695"/>
    </source>
</evidence>
<gene>
    <name evidence="3" type="ORF">S03H2_28953</name>
</gene>
<evidence type="ECO:0000313" key="3">
    <source>
        <dbReference type="EMBL" id="GAH60294.1"/>
    </source>
</evidence>
<dbReference type="PANTHER" id="PTHR43793:SF1">
    <property type="entry name" value="FAD SYNTHASE"/>
    <property type="match status" value="1"/>
</dbReference>
<feature type="non-terminal residue" evidence="3">
    <location>
        <position position="1"/>
    </location>
</feature>
<dbReference type="GO" id="GO:0016779">
    <property type="term" value="F:nucleotidyltransferase activity"/>
    <property type="evidence" value="ECO:0007669"/>
    <property type="project" value="UniProtKB-KW"/>
</dbReference>